<feature type="transmembrane region" description="Helical" evidence="1">
    <location>
        <begin position="165"/>
        <end position="186"/>
    </location>
</feature>
<organism evidence="2 3">
    <name type="scientific">Mycena albidolilacea</name>
    <dbReference type="NCBI Taxonomy" id="1033008"/>
    <lineage>
        <taxon>Eukaryota</taxon>
        <taxon>Fungi</taxon>
        <taxon>Dikarya</taxon>
        <taxon>Basidiomycota</taxon>
        <taxon>Agaricomycotina</taxon>
        <taxon>Agaricomycetes</taxon>
        <taxon>Agaricomycetidae</taxon>
        <taxon>Agaricales</taxon>
        <taxon>Marasmiineae</taxon>
        <taxon>Mycenaceae</taxon>
        <taxon>Mycena</taxon>
    </lineage>
</organism>
<keyword evidence="1" id="KW-0812">Transmembrane</keyword>
<gene>
    <name evidence="2" type="ORF">DFH08DRAFT_214226</name>
</gene>
<keyword evidence="3" id="KW-1185">Reference proteome</keyword>
<evidence type="ECO:0000313" key="3">
    <source>
        <dbReference type="Proteomes" id="UP001218218"/>
    </source>
</evidence>
<feature type="transmembrane region" description="Helical" evidence="1">
    <location>
        <begin position="556"/>
        <end position="578"/>
    </location>
</feature>
<dbReference type="EMBL" id="JARIHO010000022">
    <property type="protein sequence ID" value="KAJ7343729.1"/>
    <property type="molecule type" value="Genomic_DNA"/>
</dbReference>
<reference evidence="2" key="1">
    <citation type="submission" date="2023-03" db="EMBL/GenBank/DDBJ databases">
        <title>Massive genome expansion in bonnet fungi (Mycena s.s.) driven by repeated elements and novel gene families across ecological guilds.</title>
        <authorList>
            <consortium name="Lawrence Berkeley National Laboratory"/>
            <person name="Harder C.B."/>
            <person name="Miyauchi S."/>
            <person name="Viragh M."/>
            <person name="Kuo A."/>
            <person name="Thoen E."/>
            <person name="Andreopoulos B."/>
            <person name="Lu D."/>
            <person name="Skrede I."/>
            <person name="Drula E."/>
            <person name="Henrissat B."/>
            <person name="Morin E."/>
            <person name="Kohler A."/>
            <person name="Barry K."/>
            <person name="LaButti K."/>
            <person name="Morin E."/>
            <person name="Salamov A."/>
            <person name="Lipzen A."/>
            <person name="Mereny Z."/>
            <person name="Hegedus B."/>
            <person name="Baldrian P."/>
            <person name="Stursova M."/>
            <person name="Weitz H."/>
            <person name="Taylor A."/>
            <person name="Grigoriev I.V."/>
            <person name="Nagy L.G."/>
            <person name="Martin F."/>
            <person name="Kauserud H."/>
        </authorList>
    </citation>
    <scope>NUCLEOTIDE SEQUENCE</scope>
    <source>
        <strain evidence="2">CBHHK002</strain>
    </source>
</reference>
<evidence type="ECO:0000256" key="1">
    <source>
        <dbReference type="SAM" id="Phobius"/>
    </source>
</evidence>
<feature type="transmembrane region" description="Helical" evidence="1">
    <location>
        <begin position="52"/>
        <end position="80"/>
    </location>
</feature>
<sequence length="642" mass="69552">MLSNHSDHSVPFLEHLPDSDLGHTDAYSEKLSDERPLIGSRRSRRKFHLRTFLSKLLGPPGLVIGGQLLLQIAAWSFFAVLQTRGFIPLPYSTAVWVMNYGHLVTVIFTQISTGLSLFSSFLFSWGVRQSITLHMHGEGMSLAAFISTIRISSRSLILDAKKRRWSAMSIVVFILTVMQTSCWSGLITPLPLDIDFPMTGRELDLSSPRLRSLQDIRALDYCVVNSTNIPAFFVGQTESGYAALKNDLGLAAALSLFDVTFNISTAGTLPLTTVDVDASGRWFTGLPVTVLPKSLWSAQALPDGLLSSTYSMMQQGFTADVSCEYRDLNVNTTPSLLLQSDTAKQWTSGLANPSVNLFEMSSNCVVPAGSGLNYTSTYTSGDPNFILMLACGGVSAEPYSLIFLGAGMYQFMNITVCTFNPQITRVQVDYADTGINSTRSMDGAVADVGPAGLSAVTTLYWMQFFAQAMFTNVVGDEVRSLVAEVDPEGQDGNNFLFAMEEYIRGVAEYSGSVFRACLTVKNGTFVDGVPQDMRILSGGVLHGKIVGWRRITASTFYVMIPGTIVAIATIFIVLVTLVNHAGNPKGDPFDPADPMHLVSVSAAGGLTNVFTGTEETDIRAAESVKVIIHTIEGGAPVMQVRS</sequence>
<keyword evidence="1" id="KW-1133">Transmembrane helix</keyword>
<comment type="caution">
    <text evidence="2">The sequence shown here is derived from an EMBL/GenBank/DDBJ whole genome shotgun (WGS) entry which is preliminary data.</text>
</comment>
<feature type="transmembrane region" description="Helical" evidence="1">
    <location>
        <begin position="100"/>
        <end position="125"/>
    </location>
</feature>
<accession>A0AAD6ZXZ2</accession>
<protein>
    <submittedName>
        <fullName evidence="2">Uncharacterized protein</fullName>
    </submittedName>
</protein>
<dbReference type="Proteomes" id="UP001218218">
    <property type="component" value="Unassembled WGS sequence"/>
</dbReference>
<name>A0AAD6ZXZ2_9AGAR</name>
<dbReference type="AlphaFoldDB" id="A0AAD6ZXZ2"/>
<proteinExistence type="predicted"/>
<evidence type="ECO:0000313" key="2">
    <source>
        <dbReference type="EMBL" id="KAJ7343729.1"/>
    </source>
</evidence>
<keyword evidence="1" id="KW-0472">Membrane</keyword>